<accession>A0A9Q3K5E3</accession>
<comment type="caution">
    <text evidence="2">The sequence shown here is derived from an EMBL/GenBank/DDBJ whole genome shotgun (WGS) entry which is preliminary data.</text>
</comment>
<reference evidence="2" key="1">
    <citation type="submission" date="2021-03" db="EMBL/GenBank/DDBJ databases">
        <title>Draft genome sequence of rust myrtle Austropuccinia psidii MF-1, a brazilian biotype.</title>
        <authorList>
            <person name="Quecine M.C."/>
            <person name="Pachon D.M.R."/>
            <person name="Bonatelli M.L."/>
            <person name="Correr F.H."/>
            <person name="Franceschini L.M."/>
            <person name="Leite T.F."/>
            <person name="Margarido G.R.A."/>
            <person name="Almeida C.A."/>
            <person name="Ferrarezi J.A."/>
            <person name="Labate C.A."/>
        </authorList>
    </citation>
    <scope>NUCLEOTIDE SEQUENCE</scope>
    <source>
        <strain evidence="2">MF-1</strain>
    </source>
</reference>
<feature type="domain" description="Reverse transcriptase Ty1/copia-type" evidence="1">
    <location>
        <begin position="33"/>
        <end position="176"/>
    </location>
</feature>
<organism evidence="2 3">
    <name type="scientific">Austropuccinia psidii MF-1</name>
    <dbReference type="NCBI Taxonomy" id="1389203"/>
    <lineage>
        <taxon>Eukaryota</taxon>
        <taxon>Fungi</taxon>
        <taxon>Dikarya</taxon>
        <taxon>Basidiomycota</taxon>
        <taxon>Pucciniomycotina</taxon>
        <taxon>Pucciniomycetes</taxon>
        <taxon>Pucciniales</taxon>
        <taxon>Sphaerophragmiaceae</taxon>
        <taxon>Austropuccinia</taxon>
    </lineage>
</organism>
<protein>
    <recommendedName>
        <fullName evidence="1">Reverse transcriptase Ty1/copia-type domain-containing protein</fullName>
    </recommendedName>
</protein>
<proteinExistence type="predicted"/>
<dbReference type="Proteomes" id="UP000765509">
    <property type="component" value="Unassembled WGS sequence"/>
</dbReference>
<name>A0A9Q3K5E3_9BASI</name>
<evidence type="ECO:0000259" key="1">
    <source>
        <dbReference type="Pfam" id="PF07727"/>
    </source>
</evidence>
<evidence type="ECO:0000313" key="2">
    <source>
        <dbReference type="EMBL" id="MBW0575205.1"/>
    </source>
</evidence>
<keyword evidence="3" id="KW-1185">Reference proteome</keyword>
<dbReference type="OrthoDB" id="3799035at2759"/>
<gene>
    <name evidence="2" type="ORF">O181_114920</name>
</gene>
<dbReference type="EMBL" id="AVOT02095810">
    <property type="protein sequence ID" value="MBW0575205.1"/>
    <property type="molecule type" value="Genomic_DNA"/>
</dbReference>
<evidence type="ECO:0000313" key="3">
    <source>
        <dbReference type="Proteomes" id="UP000765509"/>
    </source>
</evidence>
<dbReference type="SUPFAM" id="SSF56672">
    <property type="entry name" value="DNA/RNA polymerases"/>
    <property type="match status" value="1"/>
</dbReference>
<dbReference type="AlphaFoldDB" id="A0A9Q3K5E3"/>
<dbReference type="InterPro" id="IPR043502">
    <property type="entry name" value="DNA/RNA_pol_sf"/>
</dbReference>
<sequence length="185" mass="21089">MDPTSYNEAMKSASSELWLQAISKELQNMCHLKVWEEVPISENTKLIGTTCVFKTKRNENNNIIEHKAHLFAQGFSQTPGVDFSKTFALTGRLNSLCTLISFATSRGLCFEQLDIKSAFLNATLEEDFYLLIPQGLDRDKSKTCLKLNKAIYGLWQAPLAWYRRLSAWLIGFGFKICQDETMTKM</sequence>
<dbReference type="InterPro" id="IPR013103">
    <property type="entry name" value="RVT_2"/>
</dbReference>
<dbReference type="Pfam" id="PF07727">
    <property type="entry name" value="RVT_2"/>
    <property type="match status" value="1"/>
</dbReference>